<keyword evidence="2" id="KW-1185">Reference proteome</keyword>
<accession>A0ACC2PJQ2</accession>
<dbReference type="Proteomes" id="UP001239111">
    <property type="component" value="Chromosome 1"/>
</dbReference>
<evidence type="ECO:0000313" key="2">
    <source>
        <dbReference type="Proteomes" id="UP001239111"/>
    </source>
</evidence>
<gene>
    <name evidence="1" type="ORF">QAD02_019070</name>
</gene>
<dbReference type="EMBL" id="CM056741">
    <property type="protein sequence ID" value="KAJ8683278.1"/>
    <property type="molecule type" value="Genomic_DNA"/>
</dbReference>
<sequence>MSRGNLKRPTPGLVRFLSVIEDSVLEVVGTLGINIDTLFQILDNLKTKSIPRIGCADHSEDLTKKLLNFYVVMRGSFLCDSANMNCSERNRISKQNRKNSKL</sequence>
<organism evidence="1 2">
    <name type="scientific">Eretmocerus hayati</name>
    <dbReference type="NCBI Taxonomy" id="131215"/>
    <lineage>
        <taxon>Eukaryota</taxon>
        <taxon>Metazoa</taxon>
        <taxon>Ecdysozoa</taxon>
        <taxon>Arthropoda</taxon>
        <taxon>Hexapoda</taxon>
        <taxon>Insecta</taxon>
        <taxon>Pterygota</taxon>
        <taxon>Neoptera</taxon>
        <taxon>Endopterygota</taxon>
        <taxon>Hymenoptera</taxon>
        <taxon>Apocrita</taxon>
        <taxon>Proctotrupomorpha</taxon>
        <taxon>Chalcidoidea</taxon>
        <taxon>Aphelinidae</taxon>
        <taxon>Aphelininae</taxon>
        <taxon>Eretmocerus</taxon>
    </lineage>
</organism>
<proteinExistence type="predicted"/>
<reference evidence="1" key="1">
    <citation type="submission" date="2023-04" db="EMBL/GenBank/DDBJ databases">
        <title>A chromosome-level genome assembly of the parasitoid wasp Eretmocerus hayati.</title>
        <authorList>
            <person name="Zhong Y."/>
            <person name="Liu S."/>
            <person name="Liu Y."/>
        </authorList>
    </citation>
    <scope>NUCLEOTIDE SEQUENCE</scope>
    <source>
        <strain evidence="1">ZJU_SS_LIU_2023</strain>
    </source>
</reference>
<comment type="caution">
    <text evidence="1">The sequence shown here is derived from an EMBL/GenBank/DDBJ whole genome shotgun (WGS) entry which is preliminary data.</text>
</comment>
<protein>
    <submittedName>
        <fullName evidence="1">Uncharacterized protein</fullName>
    </submittedName>
</protein>
<name>A0ACC2PJQ2_9HYME</name>
<evidence type="ECO:0000313" key="1">
    <source>
        <dbReference type="EMBL" id="KAJ8683278.1"/>
    </source>
</evidence>